<proteinExistence type="predicted"/>
<organism evidence="2 3">
    <name type="scientific">Flavobacterium piscisymbiosum</name>
    <dbReference type="NCBI Taxonomy" id="2893753"/>
    <lineage>
        <taxon>Bacteria</taxon>
        <taxon>Pseudomonadati</taxon>
        <taxon>Bacteroidota</taxon>
        <taxon>Flavobacteriia</taxon>
        <taxon>Flavobacteriales</taxon>
        <taxon>Flavobacteriaceae</taxon>
        <taxon>Flavobacterium</taxon>
    </lineage>
</organism>
<dbReference type="Proteomes" id="UP001430679">
    <property type="component" value="Unassembled WGS sequence"/>
</dbReference>
<feature type="chain" id="PRO_5047409827" evidence="1">
    <location>
        <begin position="23"/>
        <end position="132"/>
    </location>
</feature>
<accession>A0ABS8MG81</accession>
<reference evidence="2" key="1">
    <citation type="submission" date="2021-11" db="EMBL/GenBank/DDBJ databases">
        <title>Description of novel Flavobacterium species.</title>
        <authorList>
            <person name="Saticioglu I.B."/>
            <person name="Ay H."/>
            <person name="Altun S."/>
            <person name="Duman M."/>
        </authorList>
    </citation>
    <scope>NUCLEOTIDE SEQUENCE</scope>
    <source>
        <strain evidence="2">F-30</strain>
    </source>
</reference>
<dbReference type="EMBL" id="JAJJMM010000001">
    <property type="protein sequence ID" value="MCC9064515.1"/>
    <property type="molecule type" value="Genomic_DNA"/>
</dbReference>
<dbReference type="PROSITE" id="PS51257">
    <property type="entry name" value="PROKAR_LIPOPROTEIN"/>
    <property type="match status" value="1"/>
</dbReference>
<evidence type="ECO:0000313" key="2">
    <source>
        <dbReference type="EMBL" id="MCC9064515.1"/>
    </source>
</evidence>
<keyword evidence="1" id="KW-0732">Signal</keyword>
<feature type="signal peptide" evidence="1">
    <location>
        <begin position="1"/>
        <end position="22"/>
    </location>
</feature>
<comment type="caution">
    <text evidence="2">The sequence shown here is derived from an EMBL/GenBank/DDBJ whole genome shotgun (WGS) entry which is preliminary data.</text>
</comment>
<name>A0ABS8MG81_9FLAO</name>
<keyword evidence="3" id="KW-1185">Reference proteome</keyword>
<sequence length="132" mass="14874">MNANIKLLPFLFLILFASCDPAHDILFINKMNTSVKVKINLDPKTDNYNLKRIAVGDSIVFDLKKDSVGCISFGIGNWSKKEIQEAANSIKVIEIETRDIKTIYKSKKAINTILDENVKGTLFKSLIEINIK</sequence>
<gene>
    <name evidence="2" type="ORF">LNP81_16040</name>
</gene>
<evidence type="ECO:0000313" key="3">
    <source>
        <dbReference type="Proteomes" id="UP001430679"/>
    </source>
</evidence>
<dbReference type="RefSeq" id="WP_230037525.1">
    <property type="nucleotide sequence ID" value="NZ_JAJJMM010000001.1"/>
</dbReference>
<protein>
    <submittedName>
        <fullName evidence="2">Uncharacterized protein</fullName>
    </submittedName>
</protein>
<evidence type="ECO:0000256" key="1">
    <source>
        <dbReference type="SAM" id="SignalP"/>
    </source>
</evidence>